<dbReference type="PANTHER" id="PTHR47989">
    <property type="entry name" value="OS01G0750732 PROTEIN"/>
    <property type="match status" value="1"/>
</dbReference>
<feature type="transmembrane region" description="Helical" evidence="8">
    <location>
        <begin position="166"/>
        <end position="187"/>
    </location>
</feature>
<dbReference type="FunFam" id="1.10.510.10:FF:000051">
    <property type="entry name" value="Receptor-like serine/threonine-protein kinase ALE2"/>
    <property type="match status" value="1"/>
</dbReference>
<dbReference type="InterPro" id="IPR008271">
    <property type="entry name" value="Ser/Thr_kinase_AS"/>
</dbReference>
<keyword evidence="8" id="KW-0472">Membrane</keyword>
<evidence type="ECO:0000256" key="5">
    <source>
        <dbReference type="ARBA" id="ARBA00022840"/>
    </source>
</evidence>
<dbReference type="InterPro" id="IPR017441">
    <property type="entry name" value="Protein_kinase_ATP_BS"/>
</dbReference>
<dbReference type="InterPro" id="IPR000719">
    <property type="entry name" value="Prot_kinase_dom"/>
</dbReference>
<dbReference type="CDD" id="cd14066">
    <property type="entry name" value="STKc_IRAK"/>
    <property type="match status" value="1"/>
</dbReference>
<organism evidence="10 11">
    <name type="scientific">Genlisea aurea</name>
    <dbReference type="NCBI Taxonomy" id="192259"/>
    <lineage>
        <taxon>Eukaryota</taxon>
        <taxon>Viridiplantae</taxon>
        <taxon>Streptophyta</taxon>
        <taxon>Embryophyta</taxon>
        <taxon>Tracheophyta</taxon>
        <taxon>Spermatophyta</taxon>
        <taxon>Magnoliopsida</taxon>
        <taxon>eudicotyledons</taxon>
        <taxon>Gunneridae</taxon>
        <taxon>Pentapetalae</taxon>
        <taxon>asterids</taxon>
        <taxon>lamiids</taxon>
        <taxon>Lamiales</taxon>
        <taxon>Lentibulariaceae</taxon>
        <taxon>Genlisea</taxon>
    </lineage>
</organism>
<evidence type="ECO:0000256" key="3">
    <source>
        <dbReference type="ARBA" id="ARBA00022741"/>
    </source>
</evidence>
<feature type="non-terminal residue" evidence="10">
    <location>
        <position position="644"/>
    </location>
</feature>
<feature type="binding site" evidence="6">
    <location>
        <position position="299"/>
    </location>
    <ligand>
        <name>ATP</name>
        <dbReference type="ChEBI" id="CHEBI:30616"/>
    </ligand>
</feature>
<dbReference type="InterPro" id="IPR011009">
    <property type="entry name" value="Kinase-like_dom_sf"/>
</dbReference>
<dbReference type="PROSITE" id="PS00108">
    <property type="entry name" value="PROTEIN_KINASE_ST"/>
    <property type="match status" value="1"/>
</dbReference>
<evidence type="ECO:0000256" key="6">
    <source>
        <dbReference type="PROSITE-ProRule" id="PRU10141"/>
    </source>
</evidence>
<dbReference type="OrthoDB" id="1901798at2759"/>
<evidence type="ECO:0000256" key="8">
    <source>
        <dbReference type="SAM" id="Phobius"/>
    </source>
</evidence>
<evidence type="ECO:0000259" key="9">
    <source>
        <dbReference type="PROSITE" id="PS50011"/>
    </source>
</evidence>
<dbReference type="InterPro" id="IPR001245">
    <property type="entry name" value="Ser-Thr/Tyr_kinase_cat_dom"/>
</dbReference>
<keyword evidence="5 6" id="KW-0067">ATP-binding</keyword>
<reference evidence="10 11" key="1">
    <citation type="journal article" date="2013" name="BMC Genomics">
        <title>The miniature genome of a carnivorous plant Genlisea aurea contains a low number of genes and short non-coding sequences.</title>
        <authorList>
            <person name="Leushkin E.V."/>
            <person name="Sutormin R.A."/>
            <person name="Nabieva E.R."/>
            <person name="Penin A.A."/>
            <person name="Kondrashov A.S."/>
            <person name="Logacheva M.D."/>
        </authorList>
    </citation>
    <scope>NUCLEOTIDE SEQUENCE [LARGE SCALE GENOMIC DNA]</scope>
</reference>
<feature type="non-terminal residue" evidence="10">
    <location>
        <position position="1"/>
    </location>
</feature>
<keyword evidence="1" id="KW-0723">Serine/threonine-protein kinase</keyword>
<keyword evidence="3 6" id="KW-0547">Nucleotide-binding</keyword>
<protein>
    <recommendedName>
        <fullName evidence="9">Protein kinase domain-containing protein</fullName>
    </recommendedName>
</protein>
<dbReference type="GO" id="GO:0004674">
    <property type="term" value="F:protein serine/threonine kinase activity"/>
    <property type="evidence" value="ECO:0007669"/>
    <property type="project" value="UniProtKB-KW"/>
</dbReference>
<dbReference type="Gene3D" id="3.30.200.20">
    <property type="entry name" value="Phosphorylase Kinase, domain 1"/>
    <property type="match status" value="1"/>
</dbReference>
<evidence type="ECO:0000313" key="11">
    <source>
        <dbReference type="Proteomes" id="UP000015453"/>
    </source>
</evidence>
<feature type="domain" description="Protein kinase" evidence="9">
    <location>
        <begin position="271"/>
        <end position="555"/>
    </location>
</feature>
<dbReference type="PROSITE" id="PS00107">
    <property type="entry name" value="PROTEIN_KINASE_ATP"/>
    <property type="match status" value="1"/>
</dbReference>
<dbReference type="PANTHER" id="PTHR47989:SF45">
    <property type="entry name" value="OS01G0709500 PROTEIN"/>
    <property type="match status" value="1"/>
</dbReference>
<accession>S8ENE2</accession>
<keyword evidence="2" id="KW-0808">Transferase</keyword>
<dbReference type="EMBL" id="AUSU01000110">
    <property type="protein sequence ID" value="EPS74322.1"/>
    <property type="molecule type" value="Genomic_DNA"/>
</dbReference>
<gene>
    <name evidence="10" type="ORF">M569_00433</name>
</gene>
<dbReference type="AlphaFoldDB" id="S8ENE2"/>
<dbReference type="Pfam" id="PF23180">
    <property type="entry name" value="ALE2_N"/>
    <property type="match status" value="1"/>
</dbReference>
<sequence>CSAEKCAEPLTFTPPGVPCGCVWPIQIGLRLNISLYRFFPLVSDLTQEIAANIPLHQSQVRITGANAADLQLEKTTVNINLVPLDAMFSSSAALSVYNRFWNRGIPINSSTFGAYEVLYVWYPGLPSAPSRPSAVIPGSRPNDGGSDKPLAVNIPRERKSDSSRNMIIIIVISFVMAFVACTGFLLLCMSKLGYFSALYKQSEQQQQQQQPSLEPSETKAVSGGHDKLFTALRSPLPYSSTSMSISSSLLACTGTAKVLSIEDIERATVNFSESRILGEGGFGKVYGGILDDGRSVAVKILKRDNIHQGSREFLAEVEILGRLHHRNLVKLIGICAEDHCRCLVYELVPNGSLLSHLHGCDKDVDPLDWSARMKIALGAARGLAYLHEDSNPPVIHRDFKSSNILLEYDYTPKVSDFGLARAAATEDEGAKRISTHVMGTFGYLAPEYAMTGHLLVKSDVYSYGVVLLELLTGREPIDFSQPAGEENLVSWARPLLATKEGIESIIDPYLKPNVAFGKFAKVAAIASMCVQPEVSHRPFMGEVVQALKLVCNEFEEPKIPVSRSCSQEEFLVDIESRENWDSGLDSRLSLSALDLKSSSASLWRQEYAPSSSIGRDREFNSEPVRWGRKRKLLQHLRSRGSLSD</sequence>
<name>S8ENE2_9LAMI</name>
<dbReference type="SUPFAM" id="SSF56112">
    <property type="entry name" value="Protein kinase-like (PK-like)"/>
    <property type="match status" value="1"/>
</dbReference>
<keyword evidence="4" id="KW-0418">Kinase</keyword>
<proteinExistence type="predicted"/>
<dbReference type="Pfam" id="PF07714">
    <property type="entry name" value="PK_Tyr_Ser-Thr"/>
    <property type="match status" value="1"/>
</dbReference>
<comment type="caution">
    <text evidence="10">The sequence shown here is derived from an EMBL/GenBank/DDBJ whole genome shotgun (WGS) entry which is preliminary data.</text>
</comment>
<dbReference type="Gene3D" id="1.10.510.10">
    <property type="entry name" value="Transferase(Phosphotransferase) domain 1"/>
    <property type="match status" value="1"/>
</dbReference>
<dbReference type="GO" id="GO:0005524">
    <property type="term" value="F:ATP binding"/>
    <property type="evidence" value="ECO:0007669"/>
    <property type="project" value="UniProtKB-UniRule"/>
</dbReference>
<keyword evidence="11" id="KW-1185">Reference proteome</keyword>
<evidence type="ECO:0000256" key="2">
    <source>
        <dbReference type="ARBA" id="ARBA00022679"/>
    </source>
</evidence>
<evidence type="ECO:0000256" key="1">
    <source>
        <dbReference type="ARBA" id="ARBA00022527"/>
    </source>
</evidence>
<dbReference type="Proteomes" id="UP000015453">
    <property type="component" value="Unassembled WGS sequence"/>
</dbReference>
<keyword evidence="8" id="KW-0812">Transmembrane</keyword>
<dbReference type="FunFam" id="3.30.200.20:FF:000162">
    <property type="entry name" value="Adenine nucleotide alpha hydrolase-like domain kinase"/>
    <property type="match status" value="1"/>
</dbReference>
<feature type="region of interest" description="Disordered" evidence="7">
    <location>
        <begin position="133"/>
        <end position="152"/>
    </location>
</feature>
<keyword evidence="8" id="KW-1133">Transmembrane helix</keyword>
<evidence type="ECO:0000256" key="7">
    <source>
        <dbReference type="SAM" id="MobiDB-lite"/>
    </source>
</evidence>
<evidence type="ECO:0000313" key="10">
    <source>
        <dbReference type="EMBL" id="EPS74322.1"/>
    </source>
</evidence>
<dbReference type="InterPro" id="IPR057597">
    <property type="entry name" value="ALE2_N"/>
</dbReference>
<dbReference type="PROSITE" id="PS50011">
    <property type="entry name" value="PROTEIN_KINASE_DOM"/>
    <property type="match status" value="1"/>
</dbReference>
<evidence type="ECO:0000256" key="4">
    <source>
        <dbReference type="ARBA" id="ARBA00022777"/>
    </source>
</evidence>